<dbReference type="Proteomes" id="UP000018888">
    <property type="component" value="Unassembled WGS sequence"/>
</dbReference>
<proteinExistence type="predicted"/>
<keyword evidence="2" id="KW-1185">Reference proteome</keyword>
<dbReference type="EMBL" id="AUPC02000311">
    <property type="protein sequence ID" value="POG62158.1"/>
    <property type="molecule type" value="Genomic_DNA"/>
</dbReference>
<accession>A0A2P4P9U8</accession>
<sequence length="195" mass="22897">MSYTKNKLINNALNRSYALTDYNIHNDIHKRHEFKKQTILDDESLTENEKSEAIRILTKTYDLAKLLFNEGTKRICENCNQECLAITFCEYCVRNYLKAKFSNWTSGNVIIDNLIQECGFSEIYTAGWINGHFIEWDFEEQQLKRYGDCYVVLKKLENVENANQNWIEEAKSHLNISNKWSDIVQCFGLTQNPSK</sequence>
<comment type="caution">
    <text evidence="1">The sequence shown here is derived from an EMBL/GenBank/DDBJ whole genome shotgun (WGS) entry which is preliminary data.</text>
</comment>
<organism evidence="1 2">
    <name type="scientific">Rhizophagus irregularis (strain DAOM 181602 / DAOM 197198 / MUCL 43194)</name>
    <name type="common">Arbuscular mycorrhizal fungus</name>
    <name type="synonym">Glomus intraradices</name>
    <dbReference type="NCBI Taxonomy" id="747089"/>
    <lineage>
        <taxon>Eukaryota</taxon>
        <taxon>Fungi</taxon>
        <taxon>Fungi incertae sedis</taxon>
        <taxon>Mucoromycota</taxon>
        <taxon>Glomeromycotina</taxon>
        <taxon>Glomeromycetes</taxon>
        <taxon>Glomerales</taxon>
        <taxon>Glomeraceae</taxon>
        <taxon>Rhizophagus</taxon>
    </lineage>
</organism>
<name>A0A2P4P9U8_RHIID</name>
<gene>
    <name evidence="1" type="ORF">GLOIN_2v1883094</name>
</gene>
<protein>
    <submittedName>
        <fullName evidence="1">Uncharacterized protein</fullName>
    </submittedName>
</protein>
<reference evidence="1 2" key="1">
    <citation type="journal article" date="2013" name="Proc. Natl. Acad. Sci. U.S.A.">
        <title>Genome of an arbuscular mycorrhizal fungus provides insight into the oldest plant symbiosis.</title>
        <authorList>
            <person name="Tisserant E."/>
            <person name="Malbreil M."/>
            <person name="Kuo A."/>
            <person name="Kohler A."/>
            <person name="Symeonidi A."/>
            <person name="Balestrini R."/>
            <person name="Charron P."/>
            <person name="Duensing N."/>
            <person name="Frei Dit Frey N."/>
            <person name="Gianinazzi-Pearson V."/>
            <person name="Gilbert L.B."/>
            <person name="Handa Y."/>
            <person name="Herr J.R."/>
            <person name="Hijri M."/>
            <person name="Koul R."/>
            <person name="Kawaguchi M."/>
            <person name="Krajinski F."/>
            <person name="Lammers P.J."/>
            <person name="Masclaux F.G."/>
            <person name="Murat C."/>
            <person name="Morin E."/>
            <person name="Ndikumana S."/>
            <person name="Pagni M."/>
            <person name="Petitpierre D."/>
            <person name="Requena N."/>
            <person name="Rosikiewicz P."/>
            <person name="Riley R."/>
            <person name="Saito K."/>
            <person name="San Clemente H."/>
            <person name="Shapiro H."/>
            <person name="van Tuinen D."/>
            <person name="Becard G."/>
            <person name="Bonfante P."/>
            <person name="Paszkowski U."/>
            <person name="Shachar-Hill Y.Y."/>
            <person name="Tuskan G.A."/>
            <person name="Young P.W."/>
            <person name="Sanders I.R."/>
            <person name="Henrissat B."/>
            <person name="Rensing S.A."/>
            <person name="Grigoriev I.V."/>
            <person name="Corradi N."/>
            <person name="Roux C."/>
            <person name="Martin F."/>
        </authorList>
    </citation>
    <scope>NUCLEOTIDE SEQUENCE [LARGE SCALE GENOMIC DNA]</scope>
    <source>
        <strain evidence="1 2">DAOM 197198</strain>
    </source>
</reference>
<evidence type="ECO:0000313" key="2">
    <source>
        <dbReference type="Proteomes" id="UP000018888"/>
    </source>
</evidence>
<dbReference type="AlphaFoldDB" id="A0A2P4P9U8"/>
<evidence type="ECO:0000313" key="1">
    <source>
        <dbReference type="EMBL" id="POG62158.1"/>
    </source>
</evidence>
<reference evidence="1 2" key="2">
    <citation type="journal article" date="2018" name="New Phytol.">
        <title>High intraspecific genome diversity in the model arbuscular mycorrhizal symbiont Rhizophagus irregularis.</title>
        <authorList>
            <person name="Chen E.C.H."/>
            <person name="Morin E."/>
            <person name="Beaudet D."/>
            <person name="Noel J."/>
            <person name="Yildirir G."/>
            <person name="Ndikumana S."/>
            <person name="Charron P."/>
            <person name="St-Onge C."/>
            <person name="Giorgi J."/>
            <person name="Kruger M."/>
            <person name="Marton T."/>
            <person name="Ropars J."/>
            <person name="Grigoriev I.V."/>
            <person name="Hainaut M."/>
            <person name="Henrissat B."/>
            <person name="Roux C."/>
            <person name="Martin F."/>
            <person name="Corradi N."/>
        </authorList>
    </citation>
    <scope>NUCLEOTIDE SEQUENCE [LARGE SCALE GENOMIC DNA]</scope>
    <source>
        <strain evidence="1 2">DAOM 197198</strain>
    </source>
</reference>